<dbReference type="AlphaFoldDB" id="A0A2W5TKL7"/>
<proteinExistence type="predicted"/>
<evidence type="ECO:0000313" key="1">
    <source>
        <dbReference type="EMBL" id="PZR16129.1"/>
    </source>
</evidence>
<dbReference type="Proteomes" id="UP000249061">
    <property type="component" value="Unassembled WGS sequence"/>
</dbReference>
<sequence length="546" mass="57545">MPGDGLGILSAAGVAALKFGRSACLGFEPFIGVTVEVTAVSPHPLGGFRATELHLKMDAGAYDAALVARDASLGIHHEAPDPVEAAAATCEALAWLIVLLNEAPPRGPAAFAEWAKKLDGVRVRTDGGLRLGSGKYDATVWVGDGPFPEQRLAQFGAPDGLEAGQGFIGLGLGLPGAAALVRATDPGFEAWAGGGMLRELSKLAAELSRHGPGVLLPQAGVALDADLFRGRLGDLADPTCRPFGAWVATSMDSARNAYSSYGMGVQALPDVEVTYASAERWELGRAREAVLVACATMVHENRELTDGERITATIGQAIGAHPLRPMEGDTETYLVGRVDGRVQLTRETDARAGWARSPPRVALNTYQRMLDGAYEAGFDAEQFTGFTPELPESIPGFEVEVRESKAGFFMTSNGVGRVAQRFGSAEQRNVHVVLVTAMKAHHPMIANLIATVAAHIHTQSSPAEVFKSGDTVGVPFAEIGAAGFVLASAGSVVIAEGPEIELLELVPLTKAELEGARLYGSRDVLSTLGKMTPQSRAERWRLKLVN</sequence>
<dbReference type="EMBL" id="QFQP01000004">
    <property type="protein sequence ID" value="PZR16129.1"/>
    <property type="molecule type" value="Genomic_DNA"/>
</dbReference>
<organism evidence="1 2">
    <name type="scientific">Archangium gephyra</name>
    <dbReference type="NCBI Taxonomy" id="48"/>
    <lineage>
        <taxon>Bacteria</taxon>
        <taxon>Pseudomonadati</taxon>
        <taxon>Myxococcota</taxon>
        <taxon>Myxococcia</taxon>
        <taxon>Myxococcales</taxon>
        <taxon>Cystobacterineae</taxon>
        <taxon>Archangiaceae</taxon>
        <taxon>Archangium</taxon>
    </lineage>
</organism>
<comment type="caution">
    <text evidence="1">The sequence shown here is derived from an EMBL/GenBank/DDBJ whole genome shotgun (WGS) entry which is preliminary data.</text>
</comment>
<protein>
    <submittedName>
        <fullName evidence="1">Uncharacterized protein</fullName>
    </submittedName>
</protein>
<evidence type="ECO:0000313" key="2">
    <source>
        <dbReference type="Proteomes" id="UP000249061"/>
    </source>
</evidence>
<gene>
    <name evidence="1" type="ORF">DI536_07515</name>
</gene>
<accession>A0A2W5TKL7</accession>
<reference evidence="1 2" key="1">
    <citation type="submission" date="2017-08" db="EMBL/GenBank/DDBJ databases">
        <title>Infants hospitalized years apart are colonized by the same room-sourced microbial strains.</title>
        <authorList>
            <person name="Brooks B."/>
            <person name="Olm M.R."/>
            <person name="Firek B.A."/>
            <person name="Baker R."/>
            <person name="Thomas B.C."/>
            <person name="Morowitz M.J."/>
            <person name="Banfield J.F."/>
        </authorList>
    </citation>
    <scope>NUCLEOTIDE SEQUENCE [LARGE SCALE GENOMIC DNA]</scope>
    <source>
        <strain evidence="1">S2_003_000_R2_14</strain>
    </source>
</reference>
<name>A0A2W5TKL7_9BACT</name>